<feature type="domain" description="Imelysin-like" evidence="4">
    <location>
        <begin position="252"/>
        <end position="371"/>
    </location>
</feature>
<evidence type="ECO:0000313" key="6">
    <source>
        <dbReference type="Proteomes" id="UP000560658"/>
    </source>
</evidence>
<evidence type="ECO:0000313" key="5">
    <source>
        <dbReference type="EMBL" id="MBB4045466.1"/>
    </source>
</evidence>
<feature type="chain" id="PRO_5032523437" evidence="3">
    <location>
        <begin position="24"/>
        <end position="376"/>
    </location>
</feature>
<comment type="caution">
    <text evidence="5">The sequence shown here is derived from an EMBL/GenBank/DDBJ whole genome shotgun (WGS) entry which is preliminary data.</text>
</comment>
<dbReference type="Gene3D" id="1.20.1420.20">
    <property type="entry name" value="M75 peptidase, HXXE motif"/>
    <property type="match status" value="2"/>
</dbReference>
<organism evidence="5 6">
    <name type="scientific">Bacteroides reticulotermitis</name>
    <dbReference type="NCBI Taxonomy" id="1133319"/>
    <lineage>
        <taxon>Bacteria</taxon>
        <taxon>Pseudomonadati</taxon>
        <taxon>Bacteroidota</taxon>
        <taxon>Bacteroidia</taxon>
        <taxon>Bacteroidales</taxon>
        <taxon>Bacteroidaceae</taxon>
        <taxon>Bacteroides</taxon>
    </lineage>
</organism>
<name>A0A840D1H5_9BACE</name>
<sequence>MKKSFFYVAALMLGLAFTTTSCSSDDNKEVSAADIDYNSDNATSWHNYMKNVARLLQTDATNLQAAWTTGGYGDAFINHKGEFTSAKSCVQQIVEGCIDIAGEVGSQKIGDPISKYKAGKTIEAVYAVESWYSWHSREDYRNNIYSIRNAYYGSLNGNVAANSIAKVIEGSNSALDTKVKLAITKAATAIWAIPQPFRNNINSSEAEAAMAACSELEIVLNELKSHIESTAAINTNAVLEPVVKTYVEVVVLPTYASLKSKVDHLYDTVVALASAPSNTTFETACEAWLEARQPWETSEAFLFGPVANLGLDPNMDSWPLDQNAIVQLLNSGDWEQLNWSGDYDEDNDGIAAAQNVRGFHTLEFLLFKNGQARTVK</sequence>
<evidence type="ECO:0000259" key="4">
    <source>
        <dbReference type="Pfam" id="PF09375"/>
    </source>
</evidence>
<reference evidence="5" key="1">
    <citation type="submission" date="2020-08" db="EMBL/GenBank/DDBJ databases">
        <title>Genomic Encyclopedia of Type Strains, Phase IV (KMG-IV): sequencing the most valuable type-strain genomes for metagenomic binning, comparative biology and taxonomic classification.</title>
        <authorList>
            <person name="Goeker M."/>
        </authorList>
    </citation>
    <scope>NUCLEOTIDE SEQUENCE [LARGE SCALE GENOMIC DNA]</scope>
    <source>
        <strain evidence="5">DSM 105720</strain>
    </source>
</reference>
<dbReference type="InterPro" id="IPR018976">
    <property type="entry name" value="Imelysin-like"/>
</dbReference>
<dbReference type="PROSITE" id="PS51257">
    <property type="entry name" value="PROKAR_LIPOPROTEIN"/>
    <property type="match status" value="1"/>
</dbReference>
<dbReference type="RefSeq" id="WP_183209215.1">
    <property type="nucleotide sequence ID" value="NZ_JACIER010000015.1"/>
</dbReference>
<dbReference type="InterPro" id="IPR038352">
    <property type="entry name" value="Imelysin_sf"/>
</dbReference>
<evidence type="ECO:0000256" key="1">
    <source>
        <dbReference type="ARBA" id="ARBA00004196"/>
    </source>
</evidence>
<dbReference type="Pfam" id="PF09375">
    <property type="entry name" value="Peptidase_M75"/>
    <property type="match status" value="2"/>
</dbReference>
<dbReference type="AlphaFoldDB" id="A0A840D1H5"/>
<evidence type="ECO:0000256" key="3">
    <source>
        <dbReference type="SAM" id="SignalP"/>
    </source>
</evidence>
<dbReference type="Proteomes" id="UP000560658">
    <property type="component" value="Unassembled WGS sequence"/>
</dbReference>
<dbReference type="EMBL" id="JACIER010000015">
    <property type="protein sequence ID" value="MBB4045466.1"/>
    <property type="molecule type" value="Genomic_DNA"/>
</dbReference>
<keyword evidence="2 3" id="KW-0732">Signal</keyword>
<feature type="domain" description="Imelysin-like" evidence="4">
    <location>
        <begin position="40"/>
        <end position="216"/>
    </location>
</feature>
<comment type="subcellular location">
    <subcellularLocation>
        <location evidence="1">Cell envelope</location>
    </subcellularLocation>
</comment>
<protein>
    <submittedName>
        <fullName evidence="5">Iron-regulated protein</fullName>
    </submittedName>
</protein>
<dbReference type="GO" id="GO:0030313">
    <property type="term" value="C:cell envelope"/>
    <property type="evidence" value="ECO:0007669"/>
    <property type="project" value="UniProtKB-SubCell"/>
</dbReference>
<keyword evidence="6" id="KW-1185">Reference proteome</keyword>
<proteinExistence type="predicted"/>
<gene>
    <name evidence="5" type="ORF">GGR06_003280</name>
</gene>
<accession>A0A840D1H5</accession>
<evidence type="ECO:0000256" key="2">
    <source>
        <dbReference type="ARBA" id="ARBA00022729"/>
    </source>
</evidence>
<feature type="signal peptide" evidence="3">
    <location>
        <begin position="1"/>
        <end position="23"/>
    </location>
</feature>